<dbReference type="AlphaFoldDB" id="A0A068T240"/>
<dbReference type="EMBL" id="HG938355">
    <property type="protein sequence ID" value="CDN52522.1"/>
    <property type="molecule type" value="Genomic_DNA"/>
</dbReference>
<dbReference type="HOGENOM" id="CLU_108938_0_0_5"/>
<reference evidence="6" key="1">
    <citation type="journal article" date="2014" name="BMC Genomics">
        <title>Genome sequencing of two Neorhizobium galegae strains reveals a noeT gene responsible for the unusual acetylation of the nodulation factors.</title>
        <authorList>
            <person name="Osterman J."/>
            <person name="Marsh J."/>
            <person name="Laine P.K."/>
            <person name="Zeng Z."/>
            <person name="Alatalo E."/>
            <person name="Sullivan J.T."/>
            <person name="Young J.P."/>
            <person name="Thomas-Oates J."/>
            <person name="Paulin L."/>
            <person name="Lindstrom K."/>
        </authorList>
    </citation>
    <scope>NUCLEOTIDE SEQUENCE [LARGE SCALE GENOMIC DNA]</scope>
    <source>
        <strain evidence="6">HAMBI 1141</strain>
    </source>
</reference>
<dbReference type="KEGG" id="ngl:RG1141_CH01570"/>
<dbReference type="GO" id="GO:0031564">
    <property type="term" value="P:transcription antitermination"/>
    <property type="evidence" value="ECO:0007669"/>
    <property type="project" value="UniProtKB-KW"/>
</dbReference>
<evidence type="ECO:0000259" key="4">
    <source>
        <dbReference type="SMART" id="SM00738"/>
    </source>
</evidence>
<evidence type="ECO:0000256" key="1">
    <source>
        <dbReference type="ARBA" id="ARBA00022814"/>
    </source>
</evidence>
<evidence type="ECO:0000313" key="6">
    <source>
        <dbReference type="Proteomes" id="UP000028186"/>
    </source>
</evidence>
<dbReference type="eggNOG" id="COG0250">
    <property type="taxonomic scope" value="Bacteria"/>
</dbReference>
<dbReference type="InterPro" id="IPR036735">
    <property type="entry name" value="NGN_dom_sf"/>
</dbReference>
<dbReference type="GO" id="GO:0006354">
    <property type="term" value="P:DNA-templated transcription elongation"/>
    <property type="evidence" value="ECO:0007669"/>
    <property type="project" value="InterPro"/>
</dbReference>
<dbReference type="Gene3D" id="3.30.70.940">
    <property type="entry name" value="NusG, N-terminal domain"/>
    <property type="match status" value="1"/>
</dbReference>
<dbReference type="SMART" id="SM00738">
    <property type="entry name" value="NGN"/>
    <property type="match status" value="1"/>
</dbReference>
<dbReference type="Proteomes" id="UP000028186">
    <property type="component" value="Chromosome I"/>
</dbReference>
<dbReference type="PATRIC" id="fig|1028801.3.peg.151"/>
<dbReference type="CDD" id="cd08000">
    <property type="entry name" value="NGN"/>
    <property type="match status" value="1"/>
</dbReference>
<dbReference type="Pfam" id="PF02357">
    <property type="entry name" value="NusG"/>
    <property type="match status" value="1"/>
</dbReference>
<dbReference type="InterPro" id="IPR006645">
    <property type="entry name" value="NGN-like_dom"/>
</dbReference>
<dbReference type="InterPro" id="IPR043425">
    <property type="entry name" value="NusG-like"/>
</dbReference>
<feature type="domain" description="NusG-like N-terminal" evidence="4">
    <location>
        <begin position="53"/>
        <end position="153"/>
    </location>
</feature>
<keyword evidence="3" id="KW-0804">Transcription</keyword>
<dbReference type="SUPFAM" id="SSF82679">
    <property type="entry name" value="N-utilization substance G protein NusG, N-terminal domain"/>
    <property type="match status" value="1"/>
</dbReference>
<sequence length="222" mass="25341">MLMQRRITMMHEGNEVDVTRGMEKIARDVREMGEEATNRHAACVDRVYEKLWEARWYCLQVKKDCETSVENALRLSRIEAFMPRELLVEVRRGRKVERNVPCFPGYMLVRIVPSAAAFLGLKSHDHVVDIVGSKSGSYHVIRDADVDVFRRFCENTEAPRVAVDKTMKDGDRADIVMGPFAGFMCVVTSVKWCREAKASVRIDVQGRSFDLASIPLAFLKKV</sequence>
<accession>A0A068T240</accession>
<protein>
    <submittedName>
        <fullName evidence="5">Transcription antitermination protein NusG</fullName>
    </submittedName>
</protein>
<dbReference type="PANTHER" id="PTHR30265">
    <property type="entry name" value="RHO-INTERACTING TRANSCRIPTION TERMINATION FACTOR NUSG"/>
    <property type="match status" value="1"/>
</dbReference>
<keyword evidence="2" id="KW-0805">Transcription regulation</keyword>
<evidence type="ECO:0000256" key="3">
    <source>
        <dbReference type="ARBA" id="ARBA00023163"/>
    </source>
</evidence>
<proteinExistence type="predicted"/>
<evidence type="ECO:0000313" key="5">
    <source>
        <dbReference type="EMBL" id="CDN52522.1"/>
    </source>
</evidence>
<dbReference type="PANTHER" id="PTHR30265:SF4">
    <property type="entry name" value="KOW MOTIF FAMILY PROTEIN, EXPRESSED"/>
    <property type="match status" value="1"/>
</dbReference>
<organism evidence="5 6">
    <name type="scientific">Neorhizobium galegae bv. officinalis bv. officinalis str. HAMBI 1141</name>
    <dbReference type="NCBI Taxonomy" id="1028801"/>
    <lineage>
        <taxon>Bacteria</taxon>
        <taxon>Pseudomonadati</taxon>
        <taxon>Pseudomonadota</taxon>
        <taxon>Alphaproteobacteria</taxon>
        <taxon>Hyphomicrobiales</taxon>
        <taxon>Rhizobiaceae</taxon>
        <taxon>Rhizobium/Agrobacterium group</taxon>
        <taxon>Neorhizobium</taxon>
    </lineage>
</organism>
<keyword evidence="1" id="KW-0889">Transcription antitermination</keyword>
<name>A0A068T240_NEOGA</name>
<gene>
    <name evidence="5" type="primary">nusG</name>
    <name evidence="5" type="ORF">RG1141_CH01570</name>
</gene>
<evidence type="ECO:0000256" key="2">
    <source>
        <dbReference type="ARBA" id="ARBA00023015"/>
    </source>
</evidence>